<evidence type="ECO:0000313" key="8">
    <source>
        <dbReference type="Proteomes" id="UP001642260"/>
    </source>
</evidence>
<protein>
    <recommendedName>
        <fullName evidence="6">Histone-binding protein RBBP4-like N-terminal domain-containing protein</fullName>
    </recommendedName>
</protein>
<evidence type="ECO:0000256" key="3">
    <source>
        <dbReference type="ARBA" id="ARBA00022737"/>
    </source>
</evidence>
<evidence type="ECO:0000256" key="2">
    <source>
        <dbReference type="ARBA" id="ARBA00022574"/>
    </source>
</evidence>
<dbReference type="InterPro" id="IPR001680">
    <property type="entry name" value="WD40_rpt"/>
</dbReference>
<dbReference type="PROSITE" id="PS50294">
    <property type="entry name" value="WD_REPEATS_REGION"/>
    <property type="match status" value="2"/>
</dbReference>
<dbReference type="PROSITE" id="PS50082">
    <property type="entry name" value="WD_REPEATS_2"/>
    <property type="match status" value="2"/>
</dbReference>
<dbReference type="Pfam" id="PF12265">
    <property type="entry name" value="CAF1C_H4-bd"/>
    <property type="match status" value="1"/>
</dbReference>
<dbReference type="PANTHER" id="PTHR45903:SF1">
    <property type="entry name" value="GLUTAMATE-RICH WD REPEAT-CONTAINING PROTEIN 1"/>
    <property type="match status" value="1"/>
</dbReference>
<comment type="caution">
    <text evidence="7">The sequence shown here is derived from an EMBL/GenBank/DDBJ whole genome shotgun (WGS) entry which is preliminary data.</text>
</comment>
<feature type="domain" description="Histone-binding protein RBBP4-like N-terminal" evidence="6">
    <location>
        <begin position="44"/>
        <end position="110"/>
    </location>
</feature>
<dbReference type="SUPFAM" id="SSF50978">
    <property type="entry name" value="WD40 repeat-like"/>
    <property type="match status" value="1"/>
</dbReference>
<feature type="compositionally biased region" description="Acidic residues" evidence="5">
    <location>
        <begin position="125"/>
        <end position="145"/>
    </location>
</feature>
<dbReference type="InterPro" id="IPR036322">
    <property type="entry name" value="WD40_repeat_dom_sf"/>
</dbReference>
<sequence length="437" mass="47852">MVRSINPKKAKRKNKKKGEASSSSVPSMPTRVWQPGVDKLEEGEELQCDPSAYNSLHGFHVGWPCLSFDILGDKLGLNRTEFPHTLYMVAGTQAEKAPLNSIGLFKISNVSGKRRDVVPKTLVNGDDDMEDDEDEESDSDEESEDGASTTPIIQVWDMSSHLNALAESETEGKDGTAPVLNQAPLVNFSGHKDEGYAIDWSPATAGRLLSGDCMSMIHLWEPASGSWTVDPIPLTGHTASVEDLQWSPAEANVFASCSVDGTIALWDVRVGKTPALSFKAHNADVNVISWNRLASCMLASGSDDGAFSIHDLRVIKEGDAKVAHFEYHKHPITSIEWSAHESSTLAVSSGDNQLTIWDLSLEKDEEEEAEFKAQTKEQVNTPQDLPPQLLFVHQGQKDLKELHWHNQIPGMVISTAADGFNILMPYNIQNTLPDLAA</sequence>
<organism evidence="7 8">
    <name type="scientific">Eruca vesicaria subsp. sativa</name>
    <name type="common">Garden rocket</name>
    <name type="synonym">Eruca sativa</name>
    <dbReference type="NCBI Taxonomy" id="29727"/>
    <lineage>
        <taxon>Eukaryota</taxon>
        <taxon>Viridiplantae</taxon>
        <taxon>Streptophyta</taxon>
        <taxon>Embryophyta</taxon>
        <taxon>Tracheophyta</taxon>
        <taxon>Spermatophyta</taxon>
        <taxon>Magnoliopsida</taxon>
        <taxon>eudicotyledons</taxon>
        <taxon>Gunneridae</taxon>
        <taxon>Pentapetalae</taxon>
        <taxon>rosids</taxon>
        <taxon>malvids</taxon>
        <taxon>Brassicales</taxon>
        <taxon>Brassicaceae</taxon>
        <taxon>Brassiceae</taxon>
        <taxon>Eruca</taxon>
    </lineage>
</organism>
<keyword evidence="2 4" id="KW-0853">WD repeat</keyword>
<feature type="region of interest" description="Disordered" evidence="5">
    <location>
        <begin position="1"/>
        <end position="33"/>
    </location>
</feature>
<dbReference type="Pfam" id="PF00400">
    <property type="entry name" value="WD40"/>
    <property type="match status" value="3"/>
</dbReference>
<evidence type="ECO:0000259" key="6">
    <source>
        <dbReference type="Pfam" id="PF12265"/>
    </source>
</evidence>
<feature type="compositionally biased region" description="Basic residues" evidence="5">
    <location>
        <begin position="1"/>
        <end position="16"/>
    </location>
</feature>
<proteinExistence type="inferred from homology"/>
<keyword evidence="3" id="KW-0677">Repeat</keyword>
<feature type="region of interest" description="Disordered" evidence="5">
    <location>
        <begin position="118"/>
        <end position="148"/>
    </location>
</feature>
<dbReference type="InterPro" id="IPR022052">
    <property type="entry name" value="Histone-bd_RBBP4-like_N"/>
</dbReference>
<dbReference type="EMBL" id="CAKOAT010348043">
    <property type="protein sequence ID" value="CAH8362955.1"/>
    <property type="molecule type" value="Genomic_DNA"/>
</dbReference>
<dbReference type="Proteomes" id="UP001642260">
    <property type="component" value="Unassembled WGS sequence"/>
</dbReference>
<evidence type="ECO:0000256" key="1">
    <source>
        <dbReference type="ARBA" id="ARBA00009341"/>
    </source>
</evidence>
<dbReference type="InterPro" id="IPR015943">
    <property type="entry name" value="WD40/YVTN_repeat-like_dom_sf"/>
</dbReference>
<reference evidence="7 8" key="1">
    <citation type="submission" date="2022-03" db="EMBL/GenBank/DDBJ databases">
        <authorList>
            <person name="Macdonald S."/>
            <person name="Ahmed S."/>
            <person name="Newling K."/>
        </authorList>
    </citation>
    <scope>NUCLEOTIDE SEQUENCE [LARGE SCALE GENOMIC DNA]</scope>
</reference>
<accession>A0ABC8KUN8</accession>
<gene>
    <name evidence="7" type="ORF">ERUC_LOCUS28711</name>
</gene>
<comment type="similarity">
    <text evidence="1">Belongs to the WD repeat RBAP46/RBAP48/MSI1 family.</text>
</comment>
<keyword evidence="8" id="KW-1185">Reference proteome</keyword>
<name>A0ABC8KUN8_ERUVS</name>
<feature type="repeat" description="WD" evidence="4">
    <location>
        <begin position="325"/>
        <end position="367"/>
    </location>
</feature>
<dbReference type="AlphaFoldDB" id="A0ABC8KUN8"/>
<dbReference type="InterPro" id="IPR051972">
    <property type="entry name" value="Glutamate-rich_WD_repeat"/>
</dbReference>
<evidence type="ECO:0000313" key="7">
    <source>
        <dbReference type="EMBL" id="CAH8362955.1"/>
    </source>
</evidence>
<feature type="repeat" description="WD" evidence="4">
    <location>
        <begin position="234"/>
        <end position="276"/>
    </location>
</feature>
<evidence type="ECO:0000256" key="4">
    <source>
        <dbReference type="PROSITE-ProRule" id="PRU00221"/>
    </source>
</evidence>
<dbReference type="PANTHER" id="PTHR45903">
    <property type="entry name" value="GLUTAMATE-RICH WD REPEAT-CONTAINING PROTEIN 1"/>
    <property type="match status" value="1"/>
</dbReference>
<dbReference type="Gene3D" id="2.130.10.10">
    <property type="entry name" value="YVTN repeat-like/Quinoprotein amine dehydrogenase"/>
    <property type="match status" value="1"/>
</dbReference>
<evidence type="ECO:0000256" key="5">
    <source>
        <dbReference type="SAM" id="MobiDB-lite"/>
    </source>
</evidence>
<dbReference type="SMART" id="SM00320">
    <property type="entry name" value="WD40"/>
    <property type="match status" value="4"/>
</dbReference>